<organism evidence="1 2">
    <name type="scientific">Paramecium primaurelia</name>
    <dbReference type="NCBI Taxonomy" id="5886"/>
    <lineage>
        <taxon>Eukaryota</taxon>
        <taxon>Sar</taxon>
        <taxon>Alveolata</taxon>
        <taxon>Ciliophora</taxon>
        <taxon>Intramacronucleata</taxon>
        <taxon>Oligohymenophorea</taxon>
        <taxon>Peniculida</taxon>
        <taxon>Parameciidae</taxon>
        <taxon>Paramecium</taxon>
    </lineage>
</organism>
<gene>
    <name evidence="1" type="ORF">PPRIM_AZ9-3.1.T1520008</name>
</gene>
<protein>
    <submittedName>
        <fullName evidence="1">Uncharacterized protein</fullName>
    </submittedName>
</protein>
<evidence type="ECO:0000313" key="2">
    <source>
        <dbReference type="Proteomes" id="UP000688137"/>
    </source>
</evidence>
<dbReference type="Proteomes" id="UP000688137">
    <property type="component" value="Unassembled WGS sequence"/>
</dbReference>
<dbReference type="AlphaFoldDB" id="A0A8S1QCB1"/>
<comment type="caution">
    <text evidence="1">The sequence shown here is derived from an EMBL/GenBank/DDBJ whole genome shotgun (WGS) entry which is preliminary data.</text>
</comment>
<sequence length="78" mass="9289">MADFLIIIKRKSRIDHLFKIRNSKLIQYKSLTIPKLQPLTQNQVLELQTQMAFDKAISYDCIIHQMIKNCQRKLLMDI</sequence>
<keyword evidence="2" id="KW-1185">Reference proteome</keyword>
<name>A0A8S1QCB1_PARPR</name>
<proteinExistence type="predicted"/>
<dbReference type="EMBL" id="CAJJDM010000157">
    <property type="protein sequence ID" value="CAD8112521.1"/>
    <property type="molecule type" value="Genomic_DNA"/>
</dbReference>
<accession>A0A8S1QCB1</accession>
<reference evidence="1" key="1">
    <citation type="submission" date="2021-01" db="EMBL/GenBank/DDBJ databases">
        <authorList>
            <consortium name="Genoscope - CEA"/>
            <person name="William W."/>
        </authorList>
    </citation>
    <scope>NUCLEOTIDE SEQUENCE</scope>
</reference>
<evidence type="ECO:0000313" key="1">
    <source>
        <dbReference type="EMBL" id="CAD8112521.1"/>
    </source>
</evidence>